<proteinExistence type="predicted"/>
<evidence type="ECO:0000313" key="2">
    <source>
        <dbReference type="EMBL" id="GEU54423.1"/>
    </source>
</evidence>
<organism evidence="2">
    <name type="scientific">Tanacetum cinerariifolium</name>
    <name type="common">Dalmatian daisy</name>
    <name type="synonym">Chrysanthemum cinerariifolium</name>
    <dbReference type="NCBI Taxonomy" id="118510"/>
    <lineage>
        <taxon>Eukaryota</taxon>
        <taxon>Viridiplantae</taxon>
        <taxon>Streptophyta</taxon>
        <taxon>Embryophyta</taxon>
        <taxon>Tracheophyta</taxon>
        <taxon>Spermatophyta</taxon>
        <taxon>Magnoliopsida</taxon>
        <taxon>eudicotyledons</taxon>
        <taxon>Gunneridae</taxon>
        <taxon>Pentapetalae</taxon>
        <taxon>asterids</taxon>
        <taxon>campanulids</taxon>
        <taxon>Asterales</taxon>
        <taxon>Asteraceae</taxon>
        <taxon>Asteroideae</taxon>
        <taxon>Anthemideae</taxon>
        <taxon>Anthemidinae</taxon>
        <taxon>Tanacetum</taxon>
    </lineage>
</organism>
<feature type="compositionally biased region" description="Basic and acidic residues" evidence="1">
    <location>
        <begin position="14"/>
        <end position="24"/>
    </location>
</feature>
<dbReference type="AlphaFoldDB" id="A0A6L2KXN0"/>
<gene>
    <name evidence="2" type="ORF">Tci_026401</name>
</gene>
<reference evidence="2" key="1">
    <citation type="journal article" date="2019" name="Sci. Rep.">
        <title>Draft genome of Tanacetum cinerariifolium, the natural source of mosquito coil.</title>
        <authorList>
            <person name="Yamashiro T."/>
            <person name="Shiraishi A."/>
            <person name="Satake H."/>
            <person name="Nakayama K."/>
        </authorList>
    </citation>
    <scope>NUCLEOTIDE SEQUENCE</scope>
</reference>
<protein>
    <submittedName>
        <fullName evidence="2">Uncharacterized protein</fullName>
    </submittedName>
</protein>
<accession>A0A6L2KXN0</accession>
<dbReference type="EMBL" id="BKCJ010003328">
    <property type="protein sequence ID" value="GEU54423.1"/>
    <property type="molecule type" value="Genomic_DNA"/>
</dbReference>
<evidence type="ECO:0000256" key="1">
    <source>
        <dbReference type="SAM" id="MobiDB-lite"/>
    </source>
</evidence>
<feature type="compositionally biased region" description="Polar residues" evidence="1">
    <location>
        <begin position="1"/>
        <end position="13"/>
    </location>
</feature>
<comment type="caution">
    <text evidence="2">The sequence shown here is derived from an EMBL/GenBank/DDBJ whole genome shotgun (WGS) entry which is preliminary data.</text>
</comment>
<feature type="region of interest" description="Disordered" evidence="1">
    <location>
        <begin position="1"/>
        <end position="24"/>
    </location>
</feature>
<name>A0A6L2KXN0_TANCI</name>
<sequence length="88" mass="9643">MTWHATYQVNRRSTLPEHRSTEAVYDGDRRSMVAVNDSQRHRTTGQQKRSTTVIDGQWRRSTTIAGGGPSLTIAIPPLTAIGPLVIGG</sequence>